<evidence type="ECO:0000313" key="2">
    <source>
        <dbReference type="EMBL" id="SDI08238.1"/>
    </source>
</evidence>
<sequence>MSNTIYDERLALLQAIATDVLGIDKLEPTAKPTADFRIVNIEHLIVALEAAYDAGLVVGRRVAREGNGGAQPTDEVYFP</sequence>
<protein>
    <recommendedName>
        <fullName evidence="1">DUF6900 domain-containing protein</fullName>
    </recommendedName>
</protein>
<organism evidence="2 3">
    <name type="scientific">Paraburkholderia phenazinium</name>
    <dbReference type="NCBI Taxonomy" id="60549"/>
    <lineage>
        <taxon>Bacteria</taxon>
        <taxon>Pseudomonadati</taxon>
        <taxon>Pseudomonadota</taxon>
        <taxon>Betaproteobacteria</taxon>
        <taxon>Burkholderiales</taxon>
        <taxon>Burkholderiaceae</taxon>
        <taxon>Paraburkholderia</taxon>
    </lineage>
</organism>
<reference evidence="2 3" key="1">
    <citation type="submission" date="2016-10" db="EMBL/GenBank/DDBJ databases">
        <authorList>
            <person name="de Groot N.N."/>
        </authorList>
    </citation>
    <scope>NUCLEOTIDE SEQUENCE [LARGE SCALE GENOMIC DNA]</scope>
    <source>
        <strain evidence="2 3">LMG 2247</strain>
    </source>
</reference>
<feature type="domain" description="DUF6900" evidence="1">
    <location>
        <begin position="11"/>
        <end position="56"/>
    </location>
</feature>
<dbReference type="InterPro" id="IPR054195">
    <property type="entry name" value="DUF6900"/>
</dbReference>
<name>A0A1G8HNS6_9BURK</name>
<evidence type="ECO:0000259" key="1">
    <source>
        <dbReference type="Pfam" id="PF21841"/>
    </source>
</evidence>
<dbReference type="RefSeq" id="WP_090690161.1">
    <property type="nucleotide sequence ID" value="NZ_CADERL010000018.1"/>
</dbReference>
<gene>
    <name evidence="2" type="ORF">SAMN05216466_1179</name>
</gene>
<dbReference type="EMBL" id="FNCJ01000017">
    <property type="protein sequence ID" value="SDI08238.1"/>
    <property type="molecule type" value="Genomic_DNA"/>
</dbReference>
<dbReference type="OrthoDB" id="9108067at2"/>
<dbReference type="Pfam" id="PF21841">
    <property type="entry name" value="DUF6900"/>
    <property type="match status" value="1"/>
</dbReference>
<proteinExistence type="predicted"/>
<dbReference type="Proteomes" id="UP000199706">
    <property type="component" value="Unassembled WGS sequence"/>
</dbReference>
<dbReference type="AlphaFoldDB" id="A0A1G8HNS6"/>
<accession>A0A1G8HNS6</accession>
<evidence type="ECO:0000313" key="3">
    <source>
        <dbReference type="Proteomes" id="UP000199706"/>
    </source>
</evidence>